<dbReference type="NCBIfam" id="NF007538">
    <property type="entry name" value="PRK10150.1"/>
    <property type="match status" value="1"/>
</dbReference>
<evidence type="ECO:0000256" key="8">
    <source>
        <dbReference type="SAM" id="SignalP"/>
    </source>
</evidence>
<dbReference type="Gene3D" id="3.20.20.80">
    <property type="entry name" value="Glycosidases"/>
    <property type="match status" value="1"/>
</dbReference>
<sequence length="646" mass="73972">MLAWEYFLNYTILIWFMVQPISSILYPYESETREVKALDGLWEFCTTPANRPPDVGFSEMWYADHDKMSGEHCQLMPVPASYNDIPTESSIRDFVGWAWYRTVHFVPKRWSDDSKIYIRFGSVHYYAVVWMNGQQIGEHVGGHLPFQLEVSSVVKFGSSNILTVAVNNTLTNITLPQMQIHHPNDTSRYPPGYITYSQKFDFFNYAGIHRPVYLLALPAVHIADINLITEVEYERTGQSTTTIGNIKFLVAHSYQGSEDDVMCDVSVITQGGGKVYRSITTCSSSISIRGAKLWWPRFAHAKPGYLYTFEVSLLIEGKSVDVYRLPFGIRSVSWDRSSLKINNKPVYLRGFGMHEDSNLRGKGLDLVHTVRDFELIKWLGANALRTSHYPYSEEVMNMADKFGILVIAESPACTIDSFGKEILSHHKSVLNELISRDKNHPSVIAWSIANEPYSDLPAASNYFRTLANLIRSRDTTRAVTFVTSRHWDNDKAVQHMDIICVNRYAAWYSDSGLLSLIERQTTEELKAWHDKWKRPIIMSEYGAGSLSGFHKLPAAMWTEDYQIITFLKHFPAFDYLRSVGLVAGEMIWNFADFATPQEYIRPGGCMKGLMTRDRQPKAAAHLARWRYWKLAQNISGFELPHDLLYS</sequence>
<comment type="function">
    <text evidence="1 7">Plays an important role in the degradation of dermatan and keratan sulfates.</text>
</comment>
<dbReference type="Pfam" id="PF02837">
    <property type="entry name" value="Glyco_hydro_2_N"/>
    <property type="match status" value="1"/>
</dbReference>
<accession>A0AAE1L739</accession>
<dbReference type="InterPro" id="IPR023230">
    <property type="entry name" value="Glyco_hydro_2_CS"/>
</dbReference>
<keyword evidence="8" id="KW-0732">Signal</keyword>
<dbReference type="Proteomes" id="UP001219518">
    <property type="component" value="Unassembled WGS sequence"/>
</dbReference>
<feature type="signal peptide" evidence="8">
    <location>
        <begin position="1"/>
        <end position="23"/>
    </location>
</feature>
<evidence type="ECO:0000313" key="12">
    <source>
        <dbReference type="EMBL" id="KAK3908898.1"/>
    </source>
</evidence>
<dbReference type="InterPro" id="IPR013783">
    <property type="entry name" value="Ig-like_fold"/>
</dbReference>
<evidence type="ECO:0000256" key="6">
    <source>
        <dbReference type="ARBA" id="ARBA00023295"/>
    </source>
</evidence>
<feature type="domain" description="Glycoside hydrolase family 2 immunoglobulin-like beta-sandwich" evidence="9">
    <location>
        <begin position="221"/>
        <end position="330"/>
    </location>
</feature>
<comment type="catalytic activity">
    <reaction evidence="7">
        <text>a beta-D-glucuronoside + H2O = D-glucuronate + an alcohol</text>
        <dbReference type="Rhea" id="RHEA:17633"/>
        <dbReference type="ChEBI" id="CHEBI:15377"/>
        <dbReference type="ChEBI" id="CHEBI:30879"/>
        <dbReference type="ChEBI" id="CHEBI:58720"/>
        <dbReference type="ChEBI" id="CHEBI:83411"/>
        <dbReference type="EC" id="3.2.1.31"/>
    </reaction>
</comment>
<dbReference type="InterPro" id="IPR036156">
    <property type="entry name" value="Beta-gal/glucu_dom_sf"/>
</dbReference>
<dbReference type="InterPro" id="IPR006104">
    <property type="entry name" value="Glyco_hydro_2_N"/>
</dbReference>
<dbReference type="FunFam" id="3.20.20.80:FF:000080">
    <property type="entry name" value="Beta-glucuronidase UidA"/>
    <property type="match status" value="1"/>
</dbReference>
<dbReference type="Pfam" id="PF02836">
    <property type="entry name" value="Glyco_hydro_2_C"/>
    <property type="match status" value="1"/>
</dbReference>
<evidence type="ECO:0000259" key="11">
    <source>
        <dbReference type="Pfam" id="PF02837"/>
    </source>
</evidence>
<reference evidence="12" key="1">
    <citation type="submission" date="2021-07" db="EMBL/GenBank/DDBJ databases">
        <authorList>
            <person name="Catto M.A."/>
            <person name="Jacobson A."/>
            <person name="Kennedy G."/>
            <person name="Labadie P."/>
            <person name="Hunt B.G."/>
            <person name="Srinivasan R."/>
        </authorList>
    </citation>
    <scope>NUCLEOTIDE SEQUENCE</scope>
    <source>
        <strain evidence="12">PL_HMW_Pooled</strain>
        <tissue evidence="12">Head</tissue>
    </source>
</reference>
<dbReference type="Gene3D" id="2.60.120.260">
    <property type="entry name" value="Galactose-binding domain-like"/>
    <property type="match status" value="1"/>
</dbReference>
<name>A0AAE1L739_9NEOP</name>
<keyword evidence="13" id="KW-1185">Reference proteome</keyword>
<comment type="similarity">
    <text evidence="2 7">Belongs to the glycosyl hydrolase 2 family.</text>
</comment>
<dbReference type="AlphaFoldDB" id="A0AAE1L739"/>
<feature type="domain" description="Glycoside hydrolase family 2 catalytic" evidence="10">
    <location>
        <begin position="337"/>
        <end position="630"/>
    </location>
</feature>
<dbReference type="Pfam" id="PF00703">
    <property type="entry name" value="Glyco_hydro_2"/>
    <property type="match status" value="1"/>
</dbReference>
<comment type="caution">
    <text evidence="12">The sequence shown here is derived from an EMBL/GenBank/DDBJ whole genome shotgun (WGS) entry which is preliminary data.</text>
</comment>
<reference evidence="12" key="2">
    <citation type="journal article" date="2023" name="BMC Genomics">
        <title>Pest status, molecular evolution, and epigenetic factors derived from the genome assembly of Frankliniella fusca, a thysanopteran phytovirus vector.</title>
        <authorList>
            <person name="Catto M.A."/>
            <person name="Labadie P.E."/>
            <person name="Jacobson A.L."/>
            <person name="Kennedy G.G."/>
            <person name="Srinivasan R."/>
            <person name="Hunt B.G."/>
        </authorList>
    </citation>
    <scope>NUCLEOTIDE SEQUENCE</scope>
    <source>
        <strain evidence="12">PL_HMW_Pooled</strain>
    </source>
</reference>
<dbReference type="PRINTS" id="PR00132">
    <property type="entry name" value="GLHYDRLASE2"/>
</dbReference>
<evidence type="ECO:0000259" key="9">
    <source>
        <dbReference type="Pfam" id="PF00703"/>
    </source>
</evidence>
<comment type="subunit">
    <text evidence="7">Homotetramer.</text>
</comment>
<protein>
    <recommendedName>
        <fullName evidence="4 7">Beta-glucuronidase</fullName>
        <ecNumber evidence="3 7">3.2.1.31</ecNumber>
    </recommendedName>
</protein>
<organism evidence="12 13">
    <name type="scientific">Frankliniella fusca</name>
    <dbReference type="NCBI Taxonomy" id="407009"/>
    <lineage>
        <taxon>Eukaryota</taxon>
        <taxon>Metazoa</taxon>
        <taxon>Ecdysozoa</taxon>
        <taxon>Arthropoda</taxon>
        <taxon>Hexapoda</taxon>
        <taxon>Insecta</taxon>
        <taxon>Pterygota</taxon>
        <taxon>Neoptera</taxon>
        <taxon>Paraneoptera</taxon>
        <taxon>Thysanoptera</taxon>
        <taxon>Terebrantia</taxon>
        <taxon>Thripoidea</taxon>
        <taxon>Thripidae</taxon>
        <taxon>Frankliniella</taxon>
    </lineage>
</organism>
<dbReference type="InterPro" id="IPR006103">
    <property type="entry name" value="Glyco_hydro_2_cat"/>
</dbReference>
<feature type="chain" id="PRO_5041954047" description="Beta-glucuronidase" evidence="8">
    <location>
        <begin position="24"/>
        <end position="646"/>
    </location>
</feature>
<evidence type="ECO:0000256" key="1">
    <source>
        <dbReference type="ARBA" id="ARBA00003025"/>
    </source>
</evidence>
<dbReference type="InterPro" id="IPR006101">
    <property type="entry name" value="Glyco_hydro_2"/>
</dbReference>
<evidence type="ECO:0000256" key="2">
    <source>
        <dbReference type="ARBA" id="ARBA00007401"/>
    </source>
</evidence>
<dbReference type="PANTHER" id="PTHR10066:SF67">
    <property type="entry name" value="BETA-GLUCURONIDASE"/>
    <property type="match status" value="1"/>
</dbReference>
<dbReference type="FunFam" id="2.60.120.260:FF:000027">
    <property type="entry name" value="Beta-glucuronidase"/>
    <property type="match status" value="1"/>
</dbReference>
<dbReference type="PANTHER" id="PTHR10066">
    <property type="entry name" value="BETA-GLUCURONIDASE"/>
    <property type="match status" value="1"/>
</dbReference>
<dbReference type="SUPFAM" id="SSF49785">
    <property type="entry name" value="Galactose-binding domain-like"/>
    <property type="match status" value="1"/>
</dbReference>
<evidence type="ECO:0000313" key="13">
    <source>
        <dbReference type="Proteomes" id="UP001219518"/>
    </source>
</evidence>
<dbReference type="SUPFAM" id="SSF51445">
    <property type="entry name" value="(Trans)glycosidases"/>
    <property type="match status" value="1"/>
</dbReference>
<feature type="domain" description="Glycosyl hydrolases family 2 sugar binding" evidence="11">
    <location>
        <begin position="36"/>
        <end position="218"/>
    </location>
</feature>
<comment type="activity regulation">
    <text evidence="7">Inhibited by L-aspartic acid.</text>
</comment>
<dbReference type="SUPFAM" id="SSF49303">
    <property type="entry name" value="beta-Galactosidase/glucuronidase domain"/>
    <property type="match status" value="1"/>
</dbReference>
<dbReference type="GO" id="GO:0005975">
    <property type="term" value="P:carbohydrate metabolic process"/>
    <property type="evidence" value="ECO:0007669"/>
    <property type="project" value="InterPro"/>
</dbReference>
<evidence type="ECO:0000256" key="7">
    <source>
        <dbReference type="RuleBase" id="RU361154"/>
    </source>
</evidence>
<evidence type="ECO:0000256" key="5">
    <source>
        <dbReference type="ARBA" id="ARBA00022801"/>
    </source>
</evidence>
<dbReference type="GO" id="GO:0004566">
    <property type="term" value="F:beta-glucuronidase activity"/>
    <property type="evidence" value="ECO:0007669"/>
    <property type="project" value="UniProtKB-EC"/>
</dbReference>
<dbReference type="GO" id="GO:0005615">
    <property type="term" value="C:extracellular space"/>
    <property type="evidence" value="ECO:0007669"/>
    <property type="project" value="TreeGrafter"/>
</dbReference>
<dbReference type="PROSITE" id="PS00719">
    <property type="entry name" value="GLYCOSYL_HYDROL_F2_1"/>
    <property type="match status" value="1"/>
</dbReference>
<dbReference type="Gene3D" id="2.60.40.10">
    <property type="entry name" value="Immunoglobulins"/>
    <property type="match status" value="1"/>
</dbReference>
<dbReference type="GO" id="GO:0019391">
    <property type="term" value="P:glucuronoside catabolic process"/>
    <property type="evidence" value="ECO:0007669"/>
    <property type="project" value="TreeGrafter"/>
</dbReference>
<dbReference type="InterPro" id="IPR006102">
    <property type="entry name" value="Ig-like_GH2"/>
</dbReference>
<keyword evidence="7" id="KW-0458">Lysosome</keyword>
<gene>
    <name evidence="12" type="ORF">KUF71_019154</name>
</gene>
<evidence type="ECO:0000256" key="4">
    <source>
        <dbReference type="ARBA" id="ARBA00016205"/>
    </source>
</evidence>
<keyword evidence="6 7" id="KW-0326">Glycosidase</keyword>
<dbReference type="InterPro" id="IPR017853">
    <property type="entry name" value="GH"/>
</dbReference>
<proteinExistence type="inferred from homology"/>
<dbReference type="GO" id="GO:0030246">
    <property type="term" value="F:carbohydrate binding"/>
    <property type="evidence" value="ECO:0007669"/>
    <property type="project" value="TreeGrafter"/>
</dbReference>
<dbReference type="InterPro" id="IPR008979">
    <property type="entry name" value="Galactose-bd-like_sf"/>
</dbReference>
<keyword evidence="5 7" id="KW-0378">Hydrolase</keyword>
<evidence type="ECO:0000256" key="3">
    <source>
        <dbReference type="ARBA" id="ARBA00012761"/>
    </source>
</evidence>
<evidence type="ECO:0000259" key="10">
    <source>
        <dbReference type="Pfam" id="PF02836"/>
    </source>
</evidence>
<dbReference type="EMBL" id="JAHWGI010000083">
    <property type="protein sequence ID" value="KAK3908898.1"/>
    <property type="molecule type" value="Genomic_DNA"/>
</dbReference>
<dbReference type="EC" id="3.2.1.31" evidence="3 7"/>